<comment type="cofactor">
    <cofactor evidence="1">
        <name>Mg(2+)</name>
        <dbReference type="ChEBI" id="CHEBI:18420"/>
    </cofactor>
</comment>
<evidence type="ECO:0000256" key="2">
    <source>
        <dbReference type="ARBA" id="ARBA00022801"/>
    </source>
</evidence>
<evidence type="ECO:0000259" key="3">
    <source>
        <dbReference type="PROSITE" id="PS51462"/>
    </source>
</evidence>
<dbReference type="InterPro" id="IPR020084">
    <property type="entry name" value="NUDIX_hydrolase_CS"/>
</dbReference>
<keyword evidence="5" id="KW-1185">Reference proteome</keyword>
<gene>
    <name evidence="4" type="ORF">EH32_02905</name>
</gene>
<dbReference type="Gene3D" id="3.90.79.10">
    <property type="entry name" value="Nucleoside Triphosphate Pyrophosphohydrolase"/>
    <property type="match status" value="1"/>
</dbReference>
<reference evidence="4 5" key="1">
    <citation type="submission" date="2014-04" db="EMBL/GenBank/DDBJ databases">
        <title>A comprehensive comparison of genomes of Erythrobacter spp. Strains.</title>
        <authorList>
            <person name="Zheng Q."/>
        </authorList>
    </citation>
    <scope>NUCLEOTIDE SEQUENCE [LARGE SCALE GENOMIC DNA]</scope>
    <source>
        <strain evidence="4 5">DSM 8509</strain>
    </source>
</reference>
<dbReference type="PANTHER" id="PTHR43046">
    <property type="entry name" value="GDP-MANNOSE MANNOSYL HYDROLASE"/>
    <property type="match status" value="1"/>
</dbReference>
<dbReference type="AlphaFoldDB" id="A0A074M960"/>
<sequence>MERLLPAPLHRALLPIAFRLRQYWRRWRGAPIAGCAVVIDNGSGEILLLRHSYGPRLWMLPSGGIGSHEEPEVAARREIAEELGIRLARIVPVAVLAEQVSGLPHSTHLFAATSNARPRPDQREVIEARFFPTHSLPEPLGQVTAARIAAWKARGTRAG</sequence>
<dbReference type="InterPro" id="IPR000086">
    <property type="entry name" value="NUDIX_hydrolase_dom"/>
</dbReference>
<dbReference type="PROSITE" id="PS51462">
    <property type="entry name" value="NUDIX"/>
    <property type="match status" value="1"/>
</dbReference>
<name>A0A074M960_9SPHN</name>
<protein>
    <submittedName>
        <fullName evidence="4">DNA mismatch repair protein MutT</fullName>
    </submittedName>
</protein>
<organism evidence="4 5">
    <name type="scientific">Erythrobacter litoralis</name>
    <dbReference type="NCBI Taxonomy" id="39960"/>
    <lineage>
        <taxon>Bacteria</taxon>
        <taxon>Pseudomonadati</taxon>
        <taxon>Pseudomonadota</taxon>
        <taxon>Alphaproteobacteria</taxon>
        <taxon>Sphingomonadales</taxon>
        <taxon>Erythrobacteraceae</taxon>
        <taxon>Erythrobacter/Porphyrobacter group</taxon>
        <taxon>Erythrobacter</taxon>
    </lineage>
</organism>
<evidence type="ECO:0000313" key="5">
    <source>
        <dbReference type="Proteomes" id="UP000027866"/>
    </source>
</evidence>
<evidence type="ECO:0000313" key="4">
    <source>
        <dbReference type="EMBL" id="KEO89954.1"/>
    </source>
</evidence>
<proteinExistence type="predicted"/>
<accession>A0A074M960</accession>
<dbReference type="SUPFAM" id="SSF55811">
    <property type="entry name" value="Nudix"/>
    <property type="match status" value="1"/>
</dbReference>
<evidence type="ECO:0000256" key="1">
    <source>
        <dbReference type="ARBA" id="ARBA00001946"/>
    </source>
</evidence>
<keyword evidence="2" id="KW-0378">Hydrolase</keyword>
<dbReference type="Pfam" id="PF00293">
    <property type="entry name" value="NUDIX"/>
    <property type="match status" value="1"/>
</dbReference>
<dbReference type="InterPro" id="IPR015797">
    <property type="entry name" value="NUDIX_hydrolase-like_dom_sf"/>
</dbReference>
<dbReference type="EMBL" id="JMIX01000013">
    <property type="protein sequence ID" value="KEO89954.1"/>
    <property type="molecule type" value="Genomic_DNA"/>
</dbReference>
<dbReference type="Proteomes" id="UP000027866">
    <property type="component" value="Unassembled WGS sequence"/>
</dbReference>
<dbReference type="GO" id="GO:0016787">
    <property type="term" value="F:hydrolase activity"/>
    <property type="evidence" value="ECO:0007669"/>
    <property type="project" value="UniProtKB-KW"/>
</dbReference>
<comment type="caution">
    <text evidence="4">The sequence shown here is derived from an EMBL/GenBank/DDBJ whole genome shotgun (WGS) entry which is preliminary data.</text>
</comment>
<dbReference type="PANTHER" id="PTHR43046:SF16">
    <property type="entry name" value="ADP-RIBOSE PYROPHOSPHATASE YJHB-RELATED"/>
    <property type="match status" value="1"/>
</dbReference>
<dbReference type="PROSITE" id="PS00893">
    <property type="entry name" value="NUDIX_BOX"/>
    <property type="match status" value="1"/>
</dbReference>
<feature type="domain" description="Nudix hydrolase" evidence="3">
    <location>
        <begin position="30"/>
        <end position="154"/>
    </location>
</feature>
<dbReference type="CDD" id="cd02883">
    <property type="entry name" value="NUDIX_Hydrolase"/>
    <property type="match status" value="1"/>
</dbReference>